<protein>
    <recommendedName>
        <fullName evidence="2">Ice-binding protein C-terminal domain-containing protein</fullName>
    </recommendedName>
</protein>
<dbReference type="Pfam" id="PF07589">
    <property type="entry name" value="PEP-CTERM"/>
    <property type="match status" value="1"/>
</dbReference>
<sequence>MPVPEPETYGMLLLGLGLVGFMARRRAR</sequence>
<keyword evidence="1" id="KW-0812">Transmembrane</keyword>
<feature type="domain" description="Ice-binding protein C-terminal" evidence="2">
    <location>
        <begin position="2"/>
        <end position="26"/>
    </location>
</feature>
<evidence type="ECO:0000313" key="3">
    <source>
        <dbReference type="EMBL" id="PIL46032.1"/>
    </source>
</evidence>
<dbReference type="Proteomes" id="UP000230390">
    <property type="component" value="Unassembled WGS sequence"/>
</dbReference>
<evidence type="ECO:0000259" key="2">
    <source>
        <dbReference type="Pfam" id="PF07589"/>
    </source>
</evidence>
<dbReference type="NCBIfam" id="NF035944">
    <property type="entry name" value="PEPxxWA-CTERM"/>
    <property type="match status" value="1"/>
</dbReference>
<accession>A0A2G8TJ19</accession>
<keyword evidence="4" id="KW-1185">Reference proteome</keyword>
<evidence type="ECO:0000256" key="1">
    <source>
        <dbReference type="SAM" id="Phobius"/>
    </source>
</evidence>
<keyword evidence="1" id="KW-0472">Membrane</keyword>
<dbReference type="EMBL" id="PDOC01000003">
    <property type="protein sequence ID" value="PIL46032.1"/>
    <property type="molecule type" value="Genomic_DNA"/>
</dbReference>
<dbReference type="AlphaFoldDB" id="A0A2G8TJ19"/>
<feature type="transmembrane region" description="Helical" evidence="1">
    <location>
        <begin position="6"/>
        <end position="23"/>
    </location>
</feature>
<keyword evidence="1" id="KW-1133">Transmembrane helix</keyword>
<comment type="caution">
    <text evidence="3">The sequence shown here is derived from an EMBL/GenBank/DDBJ whole genome shotgun (WGS) entry which is preliminary data.</text>
</comment>
<proteinExistence type="predicted"/>
<reference evidence="3 4" key="1">
    <citation type="submission" date="2017-10" db="EMBL/GenBank/DDBJ databases">
        <title>Massilia psychrophilum sp. nov., a novel purple-pigmented bacterium isolated from Tianshan glacier, Xinjiang Municipality, China.</title>
        <authorList>
            <person name="Wang H."/>
        </authorList>
    </citation>
    <scope>NUCLEOTIDE SEQUENCE [LARGE SCALE GENOMIC DNA]</scope>
    <source>
        <strain evidence="3 4">JCM 30074</strain>
    </source>
</reference>
<organism evidence="3 4">
    <name type="scientific">Massilia eurypsychrophila</name>
    <dbReference type="NCBI Taxonomy" id="1485217"/>
    <lineage>
        <taxon>Bacteria</taxon>
        <taxon>Pseudomonadati</taxon>
        <taxon>Pseudomonadota</taxon>
        <taxon>Betaproteobacteria</taxon>
        <taxon>Burkholderiales</taxon>
        <taxon>Oxalobacteraceae</taxon>
        <taxon>Telluria group</taxon>
        <taxon>Massilia</taxon>
    </lineage>
</organism>
<dbReference type="NCBIfam" id="TIGR02595">
    <property type="entry name" value="PEP_CTERM"/>
    <property type="match status" value="1"/>
</dbReference>
<name>A0A2G8TJ19_9BURK</name>
<evidence type="ECO:0000313" key="4">
    <source>
        <dbReference type="Proteomes" id="UP000230390"/>
    </source>
</evidence>
<dbReference type="InterPro" id="IPR013424">
    <property type="entry name" value="Ice-binding_C"/>
</dbReference>
<gene>
    <name evidence="3" type="ORF">CR105_07735</name>
</gene>